<keyword evidence="2" id="KW-1185">Reference proteome</keyword>
<name>G2LLU3_CHLTF</name>
<dbReference type="EMBL" id="CP002515">
    <property type="protein sequence ID" value="AEP13505.1"/>
    <property type="molecule type" value="Genomic_DNA"/>
</dbReference>
<dbReference type="KEGG" id="ctm:Cabther_B0507"/>
<dbReference type="STRING" id="981222.Cabther_B0507"/>
<dbReference type="Proteomes" id="UP000006791">
    <property type="component" value="Chromosome 2"/>
</dbReference>
<sequence length="40" mass="4661">MTGILQDDTELFKQFSDNDSFRRWLTDTVFALTYGEGRSV</sequence>
<proteinExistence type="predicted"/>
<dbReference type="HOGENOM" id="CLU_3287015_0_0_0"/>
<organism evidence="1 2">
    <name type="scientific">Chloracidobacterium thermophilum (strain B)</name>
    <dbReference type="NCBI Taxonomy" id="981222"/>
    <lineage>
        <taxon>Bacteria</taxon>
        <taxon>Pseudomonadati</taxon>
        <taxon>Acidobacteriota</taxon>
        <taxon>Terriglobia</taxon>
        <taxon>Terriglobales</taxon>
        <taxon>Acidobacteriaceae</taxon>
        <taxon>Chloracidobacterium</taxon>
    </lineage>
</organism>
<protein>
    <submittedName>
        <fullName evidence="1">Uncharacterized protein</fullName>
    </submittedName>
</protein>
<evidence type="ECO:0000313" key="1">
    <source>
        <dbReference type="EMBL" id="AEP13505.1"/>
    </source>
</evidence>
<evidence type="ECO:0000313" key="2">
    <source>
        <dbReference type="Proteomes" id="UP000006791"/>
    </source>
</evidence>
<accession>G2LLU3</accession>
<reference evidence="1 2" key="1">
    <citation type="journal article" date="2012" name="Environ. Microbiol.">
        <title>Complete genome of Candidatus Chloracidobacterium thermophilum, a chlorophyll-based photoheterotroph belonging to the phylum Acidobacteria.</title>
        <authorList>
            <person name="Garcia Costas A.M."/>
            <person name="Liu Z."/>
            <person name="Tomsho L.P."/>
            <person name="Schuster S.C."/>
            <person name="Ward D.M."/>
            <person name="Bryant D.A."/>
        </authorList>
    </citation>
    <scope>NUCLEOTIDE SEQUENCE [LARGE SCALE GENOMIC DNA]</scope>
    <source>
        <strain evidence="1 2">B</strain>
    </source>
</reference>
<dbReference type="AlphaFoldDB" id="G2LLU3"/>
<gene>
    <name evidence="1" type="ordered locus">Cabther_B0507</name>
</gene>